<dbReference type="GO" id="GO:0005506">
    <property type="term" value="F:iron ion binding"/>
    <property type="evidence" value="ECO:0007669"/>
    <property type="project" value="InterPro"/>
</dbReference>
<evidence type="ECO:0000313" key="4">
    <source>
        <dbReference type="EMBL" id="SDG30490.1"/>
    </source>
</evidence>
<dbReference type="RefSeq" id="WP_092695318.1">
    <property type="nucleotide sequence ID" value="NZ_FNBK01000023.1"/>
</dbReference>
<gene>
    <name evidence="4" type="ORF">SAMN05216218_1236</name>
</gene>
<dbReference type="PRINTS" id="PR00385">
    <property type="entry name" value="P450"/>
</dbReference>
<dbReference type="GO" id="GO:0004497">
    <property type="term" value="F:monooxygenase activity"/>
    <property type="evidence" value="ECO:0007669"/>
    <property type="project" value="UniProtKB-KW"/>
</dbReference>
<keyword evidence="5" id="KW-1185">Reference proteome</keyword>
<accession>A0A1G7T797</accession>
<evidence type="ECO:0000256" key="1">
    <source>
        <dbReference type="ARBA" id="ARBA00001971"/>
    </source>
</evidence>
<keyword evidence="3" id="KW-0560">Oxidoreductase</keyword>
<name>A0A1G7T797_9EURY</name>
<proteinExistence type="inferred from homology"/>
<evidence type="ECO:0000256" key="3">
    <source>
        <dbReference type="RuleBase" id="RU000461"/>
    </source>
</evidence>
<dbReference type="EMBL" id="FNBK01000023">
    <property type="protein sequence ID" value="SDG30490.1"/>
    <property type="molecule type" value="Genomic_DNA"/>
</dbReference>
<keyword evidence="3" id="KW-0503">Monooxygenase</keyword>
<reference evidence="5" key="1">
    <citation type="submission" date="2016-10" db="EMBL/GenBank/DDBJ databases">
        <authorList>
            <person name="Varghese N."/>
            <person name="Submissions S."/>
        </authorList>
    </citation>
    <scope>NUCLEOTIDE SEQUENCE [LARGE SCALE GENOMIC DNA]</scope>
    <source>
        <strain evidence="5">IBRC-M 10760</strain>
    </source>
</reference>
<dbReference type="PROSITE" id="PS00086">
    <property type="entry name" value="CYTOCHROME_P450"/>
    <property type="match status" value="1"/>
</dbReference>
<dbReference type="GO" id="GO:0020037">
    <property type="term" value="F:heme binding"/>
    <property type="evidence" value="ECO:0007669"/>
    <property type="project" value="InterPro"/>
</dbReference>
<keyword evidence="3" id="KW-0349">Heme</keyword>
<dbReference type="PANTHER" id="PTHR24305:SF166">
    <property type="entry name" value="CYTOCHROME P450 12A4, MITOCHONDRIAL-RELATED"/>
    <property type="match status" value="1"/>
</dbReference>
<dbReference type="STRING" id="660518.SAMN05216218_1236"/>
<keyword evidence="3" id="KW-0408">Iron</keyword>
<dbReference type="Proteomes" id="UP000199076">
    <property type="component" value="Unassembled WGS sequence"/>
</dbReference>
<comment type="similarity">
    <text evidence="2 3">Belongs to the cytochrome P450 family.</text>
</comment>
<evidence type="ECO:0000313" key="5">
    <source>
        <dbReference type="Proteomes" id="UP000199076"/>
    </source>
</evidence>
<protein>
    <submittedName>
        <fullName evidence="4">Cytochrome P450</fullName>
    </submittedName>
</protein>
<dbReference type="Gene3D" id="1.10.630.10">
    <property type="entry name" value="Cytochrome P450"/>
    <property type="match status" value="1"/>
</dbReference>
<dbReference type="InterPro" id="IPR036396">
    <property type="entry name" value="Cyt_P450_sf"/>
</dbReference>
<dbReference type="PRINTS" id="PR00463">
    <property type="entry name" value="EP450I"/>
</dbReference>
<dbReference type="GO" id="GO:0016705">
    <property type="term" value="F:oxidoreductase activity, acting on paired donors, with incorporation or reduction of molecular oxygen"/>
    <property type="evidence" value="ECO:0007669"/>
    <property type="project" value="InterPro"/>
</dbReference>
<dbReference type="InterPro" id="IPR050121">
    <property type="entry name" value="Cytochrome_P450_monoxygenase"/>
</dbReference>
<dbReference type="InterPro" id="IPR002401">
    <property type="entry name" value="Cyt_P450_E_grp-I"/>
</dbReference>
<dbReference type="InterPro" id="IPR001128">
    <property type="entry name" value="Cyt_P450"/>
</dbReference>
<dbReference type="AlphaFoldDB" id="A0A1G7T797"/>
<organism evidence="4 5">
    <name type="scientific">Halorientalis regularis</name>
    <dbReference type="NCBI Taxonomy" id="660518"/>
    <lineage>
        <taxon>Archaea</taxon>
        <taxon>Methanobacteriati</taxon>
        <taxon>Methanobacteriota</taxon>
        <taxon>Stenosarchaea group</taxon>
        <taxon>Halobacteria</taxon>
        <taxon>Halobacteriales</taxon>
        <taxon>Haloarculaceae</taxon>
        <taxon>Halorientalis</taxon>
    </lineage>
</organism>
<dbReference type="InterPro" id="IPR017972">
    <property type="entry name" value="Cyt_P450_CS"/>
</dbReference>
<dbReference type="Pfam" id="PF00067">
    <property type="entry name" value="p450"/>
    <property type="match status" value="1"/>
</dbReference>
<comment type="cofactor">
    <cofactor evidence="1">
        <name>heme</name>
        <dbReference type="ChEBI" id="CHEBI:30413"/>
    </cofactor>
</comment>
<dbReference type="OrthoDB" id="9881at2157"/>
<evidence type="ECO:0000256" key="2">
    <source>
        <dbReference type="ARBA" id="ARBA00010617"/>
    </source>
</evidence>
<keyword evidence="3" id="KW-0479">Metal-binding</keyword>
<dbReference type="SUPFAM" id="SSF48264">
    <property type="entry name" value="Cytochrome P450"/>
    <property type="match status" value="1"/>
</dbReference>
<sequence>MSNRAHSPPGLPVVGSVTKLARDPLRYLSGVQEAYGGQYPLVRLDPPGGQSVSVVLDASLVHDILADRDRFARPGTGADQQRRQGLLTSAGTLWEQQRSVLDPEFVGPRLSEYAEVAADTVETMLAGWPADGRIDLVSELSTMTMRVITRTLFSQDTTREQSRTVEEALSAVADEFEPDITDFLLPDRLQPGPSAAFEAANETLDTVARGFVDDHLEVEDPPQDMITALMEAKRDPAVDLSENELIDEAVLFMTAGQETTALTVTYAFHWLSTHPEARQRVADEARRTLDGDPPDWETLSELTYTEKVVRETLRLTPAAWNITRVTREPTTLAGVELPADEPLLLSTYAHHRDGRVWDAPETFDPDRWGETASRADDSYFPFGAGPRVCIGRQIALTEAQFALTHVLQQYSVETVPDSLSFQPGVTLRPEGAVRARVHERAPKSD</sequence>
<dbReference type="PANTHER" id="PTHR24305">
    <property type="entry name" value="CYTOCHROME P450"/>
    <property type="match status" value="1"/>
</dbReference>